<evidence type="ECO:0000256" key="11">
    <source>
        <dbReference type="PIRSR" id="PIRSR634016-4"/>
    </source>
</evidence>
<dbReference type="SUPFAM" id="SSF55486">
    <property type="entry name" value="Metalloproteases ('zincins'), catalytic domain"/>
    <property type="match status" value="1"/>
</dbReference>
<dbReference type="InterPro" id="IPR050344">
    <property type="entry name" value="Peptidase_M1_aminopeptidases"/>
</dbReference>
<dbReference type="PANTHER" id="PTHR11533:SF174">
    <property type="entry name" value="PUROMYCIN-SENSITIVE AMINOPEPTIDASE-RELATED"/>
    <property type="match status" value="1"/>
</dbReference>
<dbReference type="InterPro" id="IPR014782">
    <property type="entry name" value="Peptidase_M1_dom"/>
</dbReference>
<gene>
    <name evidence="16" type="ORF">A2945_00745</name>
</gene>
<dbReference type="InterPro" id="IPR024571">
    <property type="entry name" value="ERAP1-like_C_dom"/>
</dbReference>
<evidence type="ECO:0000256" key="5">
    <source>
        <dbReference type="ARBA" id="ARBA00022723"/>
    </source>
</evidence>
<feature type="domain" description="Aminopeptidase N-like N-terminal" evidence="15">
    <location>
        <begin position="2"/>
        <end position="181"/>
    </location>
</feature>
<evidence type="ECO:0000256" key="12">
    <source>
        <dbReference type="RuleBase" id="RU364040"/>
    </source>
</evidence>
<feature type="domain" description="Peptidase M1 membrane alanine aminopeptidase" evidence="13">
    <location>
        <begin position="216"/>
        <end position="433"/>
    </location>
</feature>
<keyword evidence="6 12" id="KW-0378">Hydrolase</keyword>
<dbReference type="InterPro" id="IPR042097">
    <property type="entry name" value="Aminopeptidase_N-like_N_sf"/>
</dbReference>
<evidence type="ECO:0000256" key="9">
    <source>
        <dbReference type="PIRSR" id="PIRSR634016-1"/>
    </source>
</evidence>
<dbReference type="GO" id="GO:0005615">
    <property type="term" value="C:extracellular space"/>
    <property type="evidence" value="ECO:0007669"/>
    <property type="project" value="TreeGrafter"/>
</dbReference>
<proteinExistence type="inferred from homology"/>
<dbReference type="EMBL" id="MHLA01000002">
    <property type="protein sequence ID" value="OGZ00348.1"/>
    <property type="molecule type" value="Genomic_DNA"/>
</dbReference>
<dbReference type="Pfam" id="PF17900">
    <property type="entry name" value="Peptidase_M1_N"/>
    <property type="match status" value="1"/>
</dbReference>
<feature type="binding site" evidence="10">
    <location>
        <position position="288"/>
    </location>
    <ligand>
        <name>Zn(2+)</name>
        <dbReference type="ChEBI" id="CHEBI:29105"/>
        <note>catalytic</note>
    </ligand>
</feature>
<dbReference type="FunFam" id="2.60.40.1730:FF:000002">
    <property type="entry name" value="Aminopeptidase"/>
    <property type="match status" value="1"/>
</dbReference>
<dbReference type="GO" id="GO:0016020">
    <property type="term" value="C:membrane"/>
    <property type="evidence" value="ECO:0007669"/>
    <property type="project" value="TreeGrafter"/>
</dbReference>
<feature type="domain" description="ERAP1-like C-terminal" evidence="14">
    <location>
        <begin position="509"/>
        <end position="822"/>
    </location>
</feature>
<dbReference type="CDD" id="cd09601">
    <property type="entry name" value="M1_APN-Q_like"/>
    <property type="match status" value="1"/>
</dbReference>
<evidence type="ECO:0000256" key="2">
    <source>
        <dbReference type="ARBA" id="ARBA00010136"/>
    </source>
</evidence>
<dbReference type="GO" id="GO:0070006">
    <property type="term" value="F:metalloaminopeptidase activity"/>
    <property type="evidence" value="ECO:0007669"/>
    <property type="project" value="TreeGrafter"/>
</dbReference>
<comment type="catalytic activity">
    <reaction evidence="1">
        <text>Release of an N-terminal amino acid, Xaa-|-Yaa- from a peptide, amide or arylamide. Xaa is preferably Ala, but may be most amino acids including Pro (slow action). When a terminal hydrophobic residue is followed by a prolyl residue, the two may be released as an intact Xaa-Pro dipeptide.</text>
        <dbReference type="EC" id="3.4.11.2"/>
    </reaction>
</comment>
<dbReference type="PANTHER" id="PTHR11533">
    <property type="entry name" value="PROTEASE M1 ZINC METALLOPROTEASE"/>
    <property type="match status" value="1"/>
</dbReference>
<dbReference type="GO" id="GO:0043171">
    <property type="term" value="P:peptide catabolic process"/>
    <property type="evidence" value="ECO:0007669"/>
    <property type="project" value="TreeGrafter"/>
</dbReference>
<keyword evidence="5 10" id="KW-0479">Metal-binding</keyword>
<dbReference type="InterPro" id="IPR001930">
    <property type="entry name" value="Peptidase_M1"/>
</dbReference>
<dbReference type="GO" id="GO:0016285">
    <property type="term" value="F:alanyl aminopeptidase activity"/>
    <property type="evidence" value="ECO:0007669"/>
    <property type="project" value="UniProtKB-EC"/>
</dbReference>
<dbReference type="GO" id="GO:0005737">
    <property type="term" value="C:cytoplasm"/>
    <property type="evidence" value="ECO:0007669"/>
    <property type="project" value="TreeGrafter"/>
</dbReference>
<accession>A0A1G2CIW5</accession>
<dbReference type="FunFam" id="1.10.390.10:FF:000001">
    <property type="entry name" value="Aminopeptidase"/>
    <property type="match status" value="1"/>
</dbReference>
<dbReference type="Pfam" id="PF01433">
    <property type="entry name" value="Peptidase_M1"/>
    <property type="match status" value="1"/>
</dbReference>
<dbReference type="AlphaFoldDB" id="A0A1G2CIW5"/>
<comment type="cofactor">
    <cofactor evidence="10 12">
        <name>Zn(2+)</name>
        <dbReference type="ChEBI" id="CHEBI:29105"/>
    </cofactor>
    <text evidence="10 12">Binds 1 zinc ion per subunit.</text>
</comment>
<sequence>MRYKIMLHPNLEKFTFRGEETVEFSLLKSTRLISLHADELKIELAEIVCESERQKAVKISYDKRTERVSFVFPHPIPVGKGELRLAFHGTLNNRMRGFYRSRYDIGGKEHHMAVTQFESTDARRAFPCVDEPAAKAVFDVTLMIPKGHTAISNTIPVEVREHDAGVEVVKFEPTPRMSTYLLAFIVGKFEYVEKKTKEGTSVRVFVTPGKKKQAAFALDVGVRVLEFYEKYFAIKYPLPVLDMIAVPDFSAGAMENWGAITYRETAILFDKNHSSTANKQWVALVIAHEIAHQWFGNLVTMSWWTHLWLNEGFASYIEYLAVDHIFHKWDVWTQFVYFDLGTALSLDALANTHPIEIEVGHPSEISEIFDAVSYSKGASVIRMLADYLGEKAFCDGLRHYLKKHQYANASTVDLWRAFEHVSGKPVAQIMQNWTARSGYPLIRVSETKKGILLRQRRFFSSPRHRAKMRDDTIWRVPINYRRETKNKSAWLLLGRKSQLVPLRLKPHEWVSFNAGASGVYRVDYPARLLAELQEAVIKKTLSARDRLSIQSDAFALAETGELAADKALALARAYKNETDYTVWVDLAASLGRLESVLADEKFFHQYRVYLKDIFSAVAGRVGWVPKKNESHTDTLLRPLALYSFGLAGDAATIRKANELFRKIQKGGAHVNPDIRGVVYGLVAEHGGAKEYAWFMWRHREEHLHEEKNRLLRALARFHDPKLLVRTLDYGFSKHVRAQDTPMVVSTVGANHKGTELAWRYVKAHWGEILSRYGAGGHALPHFIRPVGRFTTKEKADDVRRFFRAHKAPGAERAVKQTIERIESNLDWLKRDGAQIRDWLAREFPSKMKS</sequence>
<evidence type="ECO:0000259" key="15">
    <source>
        <dbReference type="Pfam" id="PF17900"/>
    </source>
</evidence>
<keyword evidence="7 10" id="KW-0862">Zinc</keyword>
<dbReference type="FunFam" id="1.25.50.20:FF:000002">
    <property type="entry name" value="Aminopeptidase"/>
    <property type="match status" value="1"/>
</dbReference>
<evidence type="ECO:0000313" key="16">
    <source>
        <dbReference type="EMBL" id="OGZ00348.1"/>
    </source>
</evidence>
<dbReference type="InterPro" id="IPR045357">
    <property type="entry name" value="Aminopeptidase_N-like_N"/>
</dbReference>
<dbReference type="Pfam" id="PF11838">
    <property type="entry name" value="ERAP1_C"/>
    <property type="match status" value="1"/>
</dbReference>
<keyword evidence="4 12" id="KW-0645">Protease</keyword>
<comment type="caution">
    <text evidence="16">The sequence shown here is derived from an EMBL/GenBank/DDBJ whole genome shotgun (WGS) entry which is preliminary data.</text>
</comment>
<protein>
    <recommendedName>
        <fullName evidence="12">Aminopeptidase</fullName>
        <ecNumber evidence="12">3.4.11.-</ecNumber>
    </recommendedName>
</protein>
<evidence type="ECO:0000256" key="8">
    <source>
        <dbReference type="ARBA" id="ARBA00023049"/>
    </source>
</evidence>
<dbReference type="EC" id="3.4.11.-" evidence="12"/>
<feature type="site" description="Transition state stabilizer" evidence="11">
    <location>
        <position position="374"/>
    </location>
</feature>
<keyword evidence="3 12" id="KW-0031">Aminopeptidase</keyword>
<feature type="binding site" evidence="10">
    <location>
        <position position="292"/>
    </location>
    <ligand>
        <name>Zn(2+)</name>
        <dbReference type="ChEBI" id="CHEBI:29105"/>
        <note>catalytic</note>
    </ligand>
</feature>
<dbReference type="GO" id="GO:0042277">
    <property type="term" value="F:peptide binding"/>
    <property type="evidence" value="ECO:0007669"/>
    <property type="project" value="TreeGrafter"/>
</dbReference>
<dbReference type="STRING" id="1798650.A2945_00745"/>
<evidence type="ECO:0000256" key="3">
    <source>
        <dbReference type="ARBA" id="ARBA00022438"/>
    </source>
</evidence>
<dbReference type="Gene3D" id="1.10.390.10">
    <property type="entry name" value="Neutral Protease Domain 2"/>
    <property type="match status" value="1"/>
</dbReference>
<reference evidence="16 17" key="1">
    <citation type="journal article" date="2016" name="Nat. Commun.">
        <title>Thousands of microbial genomes shed light on interconnected biogeochemical processes in an aquifer system.</title>
        <authorList>
            <person name="Anantharaman K."/>
            <person name="Brown C.T."/>
            <person name="Hug L.A."/>
            <person name="Sharon I."/>
            <person name="Castelle C.J."/>
            <person name="Probst A.J."/>
            <person name="Thomas B.C."/>
            <person name="Singh A."/>
            <person name="Wilkins M.J."/>
            <person name="Karaoz U."/>
            <person name="Brodie E.L."/>
            <person name="Williams K.H."/>
            <person name="Hubbard S.S."/>
            <person name="Banfield J.F."/>
        </authorList>
    </citation>
    <scope>NUCLEOTIDE SEQUENCE [LARGE SCALE GENOMIC DNA]</scope>
</reference>
<evidence type="ECO:0000256" key="4">
    <source>
        <dbReference type="ARBA" id="ARBA00022670"/>
    </source>
</evidence>
<name>A0A1G2CIW5_9BACT</name>
<dbReference type="Proteomes" id="UP000178880">
    <property type="component" value="Unassembled WGS sequence"/>
</dbReference>
<evidence type="ECO:0000256" key="6">
    <source>
        <dbReference type="ARBA" id="ARBA00022801"/>
    </source>
</evidence>
<dbReference type="PRINTS" id="PR00756">
    <property type="entry name" value="ALADIPTASE"/>
</dbReference>
<dbReference type="GO" id="GO:0006508">
    <property type="term" value="P:proteolysis"/>
    <property type="evidence" value="ECO:0007669"/>
    <property type="project" value="UniProtKB-KW"/>
</dbReference>
<evidence type="ECO:0000256" key="7">
    <source>
        <dbReference type="ARBA" id="ARBA00022833"/>
    </source>
</evidence>
<evidence type="ECO:0000313" key="17">
    <source>
        <dbReference type="Proteomes" id="UP000178880"/>
    </source>
</evidence>
<dbReference type="InterPro" id="IPR027268">
    <property type="entry name" value="Peptidase_M4/M1_CTD_sf"/>
</dbReference>
<comment type="similarity">
    <text evidence="2 12">Belongs to the peptidase M1 family.</text>
</comment>
<dbReference type="InterPro" id="IPR034016">
    <property type="entry name" value="M1_APN-typ"/>
</dbReference>
<evidence type="ECO:0000259" key="13">
    <source>
        <dbReference type="Pfam" id="PF01433"/>
    </source>
</evidence>
<keyword evidence="8 12" id="KW-0482">Metalloprotease</keyword>
<evidence type="ECO:0000256" key="1">
    <source>
        <dbReference type="ARBA" id="ARBA00000098"/>
    </source>
</evidence>
<dbReference type="Gene3D" id="2.60.40.1910">
    <property type="match status" value="1"/>
</dbReference>
<feature type="active site" description="Proton acceptor" evidence="9">
    <location>
        <position position="289"/>
    </location>
</feature>
<dbReference type="Gene3D" id="2.60.40.1730">
    <property type="entry name" value="tricorn interacting facor f3 domain"/>
    <property type="match status" value="1"/>
</dbReference>
<dbReference type="SUPFAM" id="SSF63737">
    <property type="entry name" value="Leukotriene A4 hydrolase N-terminal domain"/>
    <property type="match status" value="1"/>
</dbReference>
<dbReference type="GO" id="GO:0008270">
    <property type="term" value="F:zinc ion binding"/>
    <property type="evidence" value="ECO:0007669"/>
    <property type="project" value="UniProtKB-UniRule"/>
</dbReference>
<evidence type="ECO:0000256" key="10">
    <source>
        <dbReference type="PIRSR" id="PIRSR634016-3"/>
    </source>
</evidence>
<evidence type="ECO:0000259" key="14">
    <source>
        <dbReference type="Pfam" id="PF11838"/>
    </source>
</evidence>
<dbReference type="Gene3D" id="1.25.50.20">
    <property type="match status" value="1"/>
</dbReference>
<organism evidence="16 17">
    <name type="scientific">Candidatus Liptonbacteria bacterium RIFCSPLOWO2_01_FULL_52_25</name>
    <dbReference type="NCBI Taxonomy" id="1798650"/>
    <lineage>
        <taxon>Bacteria</taxon>
        <taxon>Candidatus Liptoniibacteriota</taxon>
    </lineage>
</organism>
<feature type="binding site" evidence="10">
    <location>
        <position position="311"/>
    </location>
    <ligand>
        <name>Zn(2+)</name>
        <dbReference type="ChEBI" id="CHEBI:29105"/>
        <note>catalytic</note>
    </ligand>
</feature>